<dbReference type="Pfam" id="PF12833">
    <property type="entry name" value="HTH_18"/>
    <property type="match status" value="1"/>
</dbReference>
<keyword evidence="3" id="KW-0804">Transcription</keyword>
<dbReference type="Gene3D" id="1.10.10.60">
    <property type="entry name" value="Homeodomain-like"/>
    <property type="match status" value="1"/>
</dbReference>
<dbReference type="PANTHER" id="PTHR46796">
    <property type="entry name" value="HTH-TYPE TRANSCRIPTIONAL ACTIVATOR RHAS-RELATED"/>
    <property type="match status" value="1"/>
</dbReference>
<proteinExistence type="predicted"/>
<reference evidence="5 6" key="1">
    <citation type="journal article" date="2019" name="Int. J. Syst. Evol. Microbiol.">
        <title>The Global Catalogue of Microorganisms (GCM) 10K type strain sequencing project: providing services to taxonomists for standard genome sequencing and annotation.</title>
        <authorList>
            <consortium name="The Broad Institute Genomics Platform"/>
            <consortium name="The Broad Institute Genome Sequencing Center for Infectious Disease"/>
            <person name="Wu L."/>
            <person name="Ma J."/>
        </authorList>
    </citation>
    <scope>NUCLEOTIDE SEQUENCE [LARGE SCALE GENOMIC DNA]</scope>
    <source>
        <strain evidence="5 6">JCM 15933</strain>
    </source>
</reference>
<keyword evidence="1" id="KW-0805">Transcription regulation</keyword>
<name>A0ABN1ZV42_9ACTN</name>
<dbReference type="EMBL" id="BAAAQD010000002">
    <property type="protein sequence ID" value="GAA1505087.1"/>
    <property type="molecule type" value="Genomic_DNA"/>
</dbReference>
<dbReference type="SMART" id="SM00342">
    <property type="entry name" value="HTH_ARAC"/>
    <property type="match status" value="1"/>
</dbReference>
<evidence type="ECO:0000313" key="6">
    <source>
        <dbReference type="Proteomes" id="UP001501470"/>
    </source>
</evidence>
<keyword evidence="2" id="KW-0238">DNA-binding</keyword>
<dbReference type="RefSeq" id="WP_344501326.1">
    <property type="nucleotide sequence ID" value="NZ_BAAAQD010000002.1"/>
</dbReference>
<evidence type="ECO:0000313" key="5">
    <source>
        <dbReference type="EMBL" id="GAA1505087.1"/>
    </source>
</evidence>
<dbReference type="InterPro" id="IPR050204">
    <property type="entry name" value="AraC_XylS_family_regulators"/>
</dbReference>
<dbReference type="InterPro" id="IPR046532">
    <property type="entry name" value="DUF6597"/>
</dbReference>
<evidence type="ECO:0000256" key="1">
    <source>
        <dbReference type="ARBA" id="ARBA00023015"/>
    </source>
</evidence>
<sequence>MGTAESGYQERPSRVLAATVWRLSPDPGNEDGEFRILPDGCMDVIHQRGGELLVAGPDTVAKLGRSPAGLSYTGIRFDPGTAPGLLGVPADELRDQRVPLAALWPSARVRRLTELLDEAADPARALEDAFQGAASERNDKPDELWVPAVVERLRARRPVAAIAADVGLSERQLHRRGLGLFGYGLKTLARILRVNAALDLARGGMPFGLVAAASGYADQAHLSREVKALAGAPLREVIG</sequence>
<dbReference type="PANTHER" id="PTHR46796:SF15">
    <property type="entry name" value="BLL1074 PROTEIN"/>
    <property type="match status" value="1"/>
</dbReference>
<organism evidence="5 6">
    <name type="scientific">Dactylosporangium maewongense</name>
    <dbReference type="NCBI Taxonomy" id="634393"/>
    <lineage>
        <taxon>Bacteria</taxon>
        <taxon>Bacillati</taxon>
        <taxon>Actinomycetota</taxon>
        <taxon>Actinomycetes</taxon>
        <taxon>Micromonosporales</taxon>
        <taxon>Micromonosporaceae</taxon>
        <taxon>Dactylosporangium</taxon>
    </lineage>
</organism>
<evidence type="ECO:0000256" key="3">
    <source>
        <dbReference type="ARBA" id="ARBA00023163"/>
    </source>
</evidence>
<dbReference type="PROSITE" id="PS01124">
    <property type="entry name" value="HTH_ARAC_FAMILY_2"/>
    <property type="match status" value="1"/>
</dbReference>
<feature type="domain" description="HTH araC/xylS-type" evidence="4">
    <location>
        <begin position="143"/>
        <end position="239"/>
    </location>
</feature>
<gene>
    <name evidence="5" type="ORF">GCM10009827_018100</name>
</gene>
<accession>A0ABN1ZV42</accession>
<evidence type="ECO:0000259" key="4">
    <source>
        <dbReference type="PROSITE" id="PS01124"/>
    </source>
</evidence>
<dbReference type="Proteomes" id="UP001501470">
    <property type="component" value="Unassembled WGS sequence"/>
</dbReference>
<comment type="caution">
    <text evidence="5">The sequence shown here is derived from an EMBL/GenBank/DDBJ whole genome shotgun (WGS) entry which is preliminary data.</text>
</comment>
<protein>
    <submittedName>
        <fullName evidence="5">Helix-turn-helix transcriptional regulator</fullName>
    </submittedName>
</protein>
<evidence type="ECO:0000256" key="2">
    <source>
        <dbReference type="ARBA" id="ARBA00023125"/>
    </source>
</evidence>
<keyword evidence="6" id="KW-1185">Reference proteome</keyword>
<dbReference type="Pfam" id="PF20240">
    <property type="entry name" value="DUF6597"/>
    <property type="match status" value="1"/>
</dbReference>
<dbReference type="InterPro" id="IPR018060">
    <property type="entry name" value="HTH_AraC"/>
</dbReference>